<gene>
    <name evidence="3" type="ORF">CTOB1V02_LOCUS10595</name>
</gene>
<dbReference type="GO" id="GO:0003723">
    <property type="term" value="F:RNA binding"/>
    <property type="evidence" value="ECO:0007669"/>
    <property type="project" value="UniProtKB-KW"/>
</dbReference>
<evidence type="ECO:0000313" key="3">
    <source>
        <dbReference type="EMBL" id="CAD7232768.1"/>
    </source>
</evidence>
<dbReference type="SMART" id="SM00582">
    <property type="entry name" value="RPR"/>
    <property type="match status" value="1"/>
</dbReference>
<dbReference type="OrthoDB" id="79367at2759"/>
<dbReference type="Pfam" id="PF04818">
    <property type="entry name" value="CID"/>
    <property type="match status" value="1"/>
</dbReference>
<feature type="region of interest" description="Disordered" evidence="2">
    <location>
        <begin position="249"/>
        <end position="276"/>
    </location>
</feature>
<dbReference type="PANTHER" id="PTHR23140">
    <property type="entry name" value="RNA PROCESSING PROTEIN LD23810P"/>
    <property type="match status" value="1"/>
</dbReference>
<dbReference type="PROSITE" id="PS51391">
    <property type="entry name" value="CID"/>
    <property type="match status" value="1"/>
</dbReference>
<dbReference type="CDD" id="cd16983">
    <property type="entry name" value="CID_SCAF8_like"/>
    <property type="match status" value="1"/>
</dbReference>
<feature type="compositionally biased region" description="Basic residues" evidence="2">
    <location>
        <begin position="531"/>
        <end position="541"/>
    </location>
</feature>
<dbReference type="InterPro" id="IPR006569">
    <property type="entry name" value="CID_dom"/>
</dbReference>
<feature type="region of interest" description="Disordered" evidence="2">
    <location>
        <begin position="435"/>
        <end position="454"/>
    </location>
</feature>
<dbReference type="SUPFAM" id="SSF48464">
    <property type="entry name" value="ENTH/VHS domain"/>
    <property type="match status" value="1"/>
</dbReference>
<feature type="region of interest" description="Disordered" evidence="2">
    <location>
        <begin position="289"/>
        <end position="312"/>
    </location>
</feature>
<sequence>MEAVKAFNEELSSLYDVKPPISKAKMTAITRSAIKAIRFYKHVVQSVEKFIQKCKAEYKVPGLYVIDSIVRQSRHQFTPEKDVFAPRFAKNMTVTFYHMYKCPPEDKSKIIRVLNLWQKNQIFSPEVIQPILDLVNPDHPLHQQIEEELRTRSERKAPVAPSPPQSSAPGISIRTDLFGAASTGTPGAAIETTPSSVPQSVDASGAIPNLLDPNLLQNLIQLKNLLLNNPSAVAGAGLSNLQLEQVQHASGTPIKGTPSVHRETIPGLGASDTSPKQALFNRDLLAYDYGDEDSDHRHTPSSSTPREPEDNSKEINSAITNLLSNPNFLMQLQQGAAVAAQGGAGAVAPPALAPKDEPNTPGAPNLFDAMVSASQAAGDKDSRVLLPPPVSGGAPPIFPSPLFQHPPPGFSTDAHANNVFNRSGDFDARIQQLVSQAPPTHPPTNRNPPVSDYDARQFSLPFATESALKDLTNAKKPSESSDGNDITVIEERVNDSSGGGTRRSTSSRRDQDDRRRGGDNEEEKERARESSRRRRSRSRSR</sequence>
<proteinExistence type="predicted"/>
<feature type="non-terminal residue" evidence="3">
    <location>
        <position position="541"/>
    </location>
</feature>
<evidence type="ECO:0000256" key="1">
    <source>
        <dbReference type="ARBA" id="ARBA00022884"/>
    </source>
</evidence>
<feature type="region of interest" description="Disordered" evidence="2">
    <location>
        <begin position="149"/>
        <end position="172"/>
    </location>
</feature>
<dbReference type="InterPro" id="IPR051485">
    <property type="entry name" value="SR-CTD_assoc_factor"/>
</dbReference>
<feature type="compositionally biased region" description="Polar residues" evidence="2">
    <location>
        <begin position="192"/>
        <end position="201"/>
    </location>
</feature>
<dbReference type="FunFam" id="1.25.40.90:FF:000004">
    <property type="entry name" value="splicing factor, arginine/serine-rich 15"/>
    <property type="match status" value="1"/>
</dbReference>
<reference evidence="3" key="1">
    <citation type="submission" date="2020-11" db="EMBL/GenBank/DDBJ databases">
        <authorList>
            <person name="Tran Van P."/>
        </authorList>
    </citation>
    <scope>NUCLEOTIDE SEQUENCE</scope>
</reference>
<evidence type="ECO:0000256" key="2">
    <source>
        <dbReference type="SAM" id="MobiDB-lite"/>
    </source>
</evidence>
<feature type="region of interest" description="Disordered" evidence="2">
    <location>
        <begin position="470"/>
        <end position="541"/>
    </location>
</feature>
<accession>A0A7R8WKS0</accession>
<organism evidence="3">
    <name type="scientific">Cyprideis torosa</name>
    <dbReference type="NCBI Taxonomy" id="163714"/>
    <lineage>
        <taxon>Eukaryota</taxon>
        <taxon>Metazoa</taxon>
        <taxon>Ecdysozoa</taxon>
        <taxon>Arthropoda</taxon>
        <taxon>Crustacea</taxon>
        <taxon>Oligostraca</taxon>
        <taxon>Ostracoda</taxon>
        <taxon>Podocopa</taxon>
        <taxon>Podocopida</taxon>
        <taxon>Cytherocopina</taxon>
        <taxon>Cytheroidea</taxon>
        <taxon>Cytherideidae</taxon>
        <taxon>Cyprideis</taxon>
    </lineage>
</organism>
<dbReference type="PANTHER" id="PTHR23140:SF4">
    <property type="entry name" value="PROTEIN CBR-NRD-1"/>
    <property type="match status" value="1"/>
</dbReference>
<keyword evidence="1" id="KW-0694">RNA-binding</keyword>
<protein>
    <submittedName>
        <fullName evidence="3">Uncharacterized protein</fullName>
    </submittedName>
</protein>
<dbReference type="EMBL" id="OB665115">
    <property type="protein sequence ID" value="CAD7232768.1"/>
    <property type="molecule type" value="Genomic_DNA"/>
</dbReference>
<dbReference type="InterPro" id="IPR008942">
    <property type="entry name" value="ENTH_VHS"/>
</dbReference>
<dbReference type="AlphaFoldDB" id="A0A7R8WKS0"/>
<dbReference type="Gene3D" id="1.25.40.90">
    <property type="match status" value="1"/>
</dbReference>
<dbReference type="GO" id="GO:0005634">
    <property type="term" value="C:nucleus"/>
    <property type="evidence" value="ECO:0007669"/>
    <property type="project" value="TreeGrafter"/>
</dbReference>
<feature type="compositionally biased region" description="Basic and acidic residues" evidence="2">
    <location>
        <begin position="507"/>
        <end position="530"/>
    </location>
</feature>
<feature type="region of interest" description="Disordered" evidence="2">
    <location>
        <begin position="182"/>
        <end position="201"/>
    </location>
</feature>
<name>A0A7R8WKS0_9CRUS</name>